<accession>A0A3L6TBV2</accession>
<evidence type="ECO:0000256" key="1">
    <source>
        <dbReference type="SAM" id="MobiDB-lite"/>
    </source>
</evidence>
<sequence>MGRGRNRKPRNFATFRLCPRPGAADAADRVFVRVDDNPYSVPGFTDDGGNPSSSAVGGDDEPSSSSADDGGDALPDHVRREILELGLPDDGYDYLAHLRELRPSLSSTGGGGSSAVFLPSRRRPARSSLPVDVKAYDLSRAPLGSGEVAAATRRVEEAIDLDVAKLLDGSDLPAVESGDEDLEEDFVILANQSEEEQQIEEEENIGGGKEKAQQPHREQFDSHLIFICAKLGTFFLFAQSGSIWNMLIPDYQAFDFCALCNSQLALEESGGGEDTIKYCATTVSRSYLSIHPGKILVPENAKKKLPKFSTGETSMKKAIIKKGIENLPAEHLPQRKTWNDETLNQGPYKEPKEEAKES</sequence>
<proteinExistence type="predicted"/>
<dbReference type="AlphaFoldDB" id="A0A3L6TBV2"/>
<feature type="region of interest" description="Disordered" evidence="1">
    <location>
        <begin position="331"/>
        <end position="358"/>
    </location>
</feature>
<gene>
    <name evidence="2" type="ORF">C2845_PM03G13860</name>
</gene>
<evidence type="ECO:0000313" key="2">
    <source>
        <dbReference type="EMBL" id="RLN35652.1"/>
    </source>
</evidence>
<feature type="compositionally biased region" description="Basic and acidic residues" evidence="1">
    <location>
        <begin position="349"/>
        <end position="358"/>
    </location>
</feature>
<keyword evidence="3" id="KW-1185">Reference proteome</keyword>
<dbReference type="PANTHER" id="PTHR21531:SF1">
    <property type="entry name" value="LOW TEMPERATURE VIABILITY PROTEIN"/>
    <property type="match status" value="1"/>
</dbReference>
<name>A0A3L6TBV2_PANMI</name>
<feature type="region of interest" description="Disordered" evidence="1">
    <location>
        <begin position="37"/>
        <end position="74"/>
    </location>
</feature>
<feature type="region of interest" description="Disordered" evidence="1">
    <location>
        <begin position="195"/>
        <end position="214"/>
    </location>
</feature>
<dbReference type="InterPro" id="IPR007307">
    <property type="entry name" value="Ltv1"/>
</dbReference>
<feature type="compositionally biased region" description="Acidic residues" evidence="1">
    <location>
        <begin position="195"/>
        <end position="204"/>
    </location>
</feature>
<dbReference type="GO" id="GO:0030688">
    <property type="term" value="C:preribosome, small subunit precursor"/>
    <property type="evidence" value="ECO:0007669"/>
    <property type="project" value="TreeGrafter"/>
</dbReference>
<reference evidence="3" key="1">
    <citation type="journal article" date="2019" name="Nat. Commun.">
        <title>The genome of broomcorn millet.</title>
        <authorList>
            <person name="Zou C."/>
            <person name="Miki D."/>
            <person name="Li D."/>
            <person name="Tang Q."/>
            <person name="Xiao L."/>
            <person name="Rajput S."/>
            <person name="Deng P."/>
            <person name="Jia W."/>
            <person name="Huang R."/>
            <person name="Zhang M."/>
            <person name="Sun Y."/>
            <person name="Hu J."/>
            <person name="Fu X."/>
            <person name="Schnable P.S."/>
            <person name="Li F."/>
            <person name="Zhang H."/>
            <person name="Feng B."/>
            <person name="Zhu X."/>
            <person name="Liu R."/>
            <person name="Schnable J.C."/>
            <person name="Zhu J.-K."/>
            <person name="Zhang H."/>
        </authorList>
    </citation>
    <scope>NUCLEOTIDE SEQUENCE [LARGE SCALE GENOMIC DNA]</scope>
</reference>
<dbReference type="Proteomes" id="UP000275267">
    <property type="component" value="Unassembled WGS sequence"/>
</dbReference>
<dbReference type="EMBL" id="PQIB02000002">
    <property type="protein sequence ID" value="RLN35652.1"/>
    <property type="molecule type" value="Genomic_DNA"/>
</dbReference>
<dbReference type="GO" id="GO:0005634">
    <property type="term" value="C:nucleus"/>
    <property type="evidence" value="ECO:0007669"/>
    <property type="project" value="TreeGrafter"/>
</dbReference>
<protein>
    <submittedName>
        <fullName evidence="2">Uncharacterized protein</fullName>
    </submittedName>
</protein>
<dbReference type="GO" id="GO:0005829">
    <property type="term" value="C:cytosol"/>
    <property type="evidence" value="ECO:0007669"/>
    <property type="project" value="TreeGrafter"/>
</dbReference>
<dbReference type="GO" id="GO:0042274">
    <property type="term" value="P:ribosomal small subunit biogenesis"/>
    <property type="evidence" value="ECO:0007669"/>
    <property type="project" value="InterPro"/>
</dbReference>
<dbReference type="STRING" id="4540.A0A3L6TBV2"/>
<evidence type="ECO:0000313" key="3">
    <source>
        <dbReference type="Proteomes" id="UP000275267"/>
    </source>
</evidence>
<organism evidence="2 3">
    <name type="scientific">Panicum miliaceum</name>
    <name type="common">Proso millet</name>
    <name type="synonym">Broomcorn millet</name>
    <dbReference type="NCBI Taxonomy" id="4540"/>
    <lineage>
        <taxon>Eukaryota</taxon>
        <taxon>Viridiplantae</taxon>
        <taxon>Streptophyta</taxon>
        <taxon>Embryophyta</taxon>
        <taxon>Tracheophyta</taxon>
        <taxon>Spermatophyta</taxon>
        <taxon>Magnoliopsida</taxon>
        <taxon>Liliopsida</taxon>
        <taxon>Poales</taxon>
        <taxon>Poaceae</taxon>
        <taxon>PACMAD clade</taxon>
        <taxon>Panicoideae</taxon>
        <taxon>Panicodae</taxon>
        <taxon>Paniceae</taxon>
        <taxon>Panicinae</taxon>
        <taxon>Panicum</taxon>
        <taxon>Panicum sect. Panicum</taxon>
    </lineage>
</organism>
<dbReference type="GO" id="GO:0000056">
    <property type="term" value="P:ribosomal small subunit export from nucleus"/>
    <property type="evidence" value="ECO:0007669"/>
    <property type="project" value="TreeGrafter"/>
</dbReference>
<dbReference type="PANTHER" id="PTHR21531">
    <property type="entry name" value="LOW-TEMPERATURE VIABILITY PROTEIN LTV1-RELATED"/>
    <property type="match status" value="1"/>
</dbReference>
<dbReference type="OrthoDB" id="693374at2759"/>
<comment type="caution">
    <text evidence="2">The sequence shown here is derived from an EMBL/GenBank/DDBJ whole genome shotgun (WGS) entry which is preliminary data.</text>
</comment>